<keyword evidence="3" id="KW-1185">Reference proteome</keyword>
<feature type="region of interest" description="Disordered" evidence="2">
    <location>
        <begin position="777"/>
        <end position="804"/>
    </location>
</feature>
<dbReference type="AlphaFoldDB" id="A0A1I8BA94"/>
<dbReference type="PANTHER" id="PTHR22954:SF3">
    <property type="entry name" value="PROTEIN CBG08539"/>
    <property type="match status" value="1"/>
</dbReference>
<feature type="compositionally biased region" description="Basic and acidic residues" evidence="2">
    <location>
        <begin position="790"/>
        <end position="804"/>
    </location>
</feature>
<keyword evidence="1" id="KW-0175">Coiled coil</keyword>
<dbReference type="Pfam" id="PF03564">
    <property type="entry name" value="DUF1759"/>
    <property type="match status" value="1"/>
</dbReference>
<evidence type="ECO:0000256" key="2">
    <source>
        <dbReference type="SAM" id="MobiDB-lite"/>
    </source>
</evidence>
<proteinExistence type="predicted"/>
<accession>A0A1I8BA94</accession>
<name>A0A1I8BA94_MELHA</name>
<feature type="compositionally biased region" description="Low complexity" evidence="2">
    <location>
        <begin position="779"/>
        <end position="789"/>
    </location>
</feature>
<evidence type="ECO:0000256" key="1">
    <source>
        <dbReference type="SAM" id="Coils"/>
    </source>
</evidence>
<sequence length="993" mass="111173">MDRLEGDDLAVEERTYQNFPPPAPEEAQQIQIHFMEIAEQARGILNEIDYLITEYEDNLESDHTTADQQQEHQESVLEQQSLREEPVNPQVNHQTYQQVNPVANRGQPEIRLPELRLDPFNGDPKKWPTFWQLFSANIDQRQMDDIRKMSYLLTFLQGPAKELIAGFVLSNENYARALDLLKSRYGDTRAITEALEAELMNLPQANESSHSLRSFVDSVERICRQLEAYGHVDSSPFVSTAIKSKLPHPIISKLVEKERGSGVRWNCAQLRKELREIVEIREEVQRCATVTRGKHEVAHPPILRNKGHPKGGQPEMTRAFVAPSQHKTGIQPFVQKFTIAPPNRYSQKLIFINDRPSSEKSFFFWQFNKNFQLISKLLAPSGLLCMSQDCPILITHRNAGMPDTCPIGRVVGKQWQNICLTRSGASGPQHGHGIYLVGKLKVYYCLFGKIYDIEGKDCLRIEPKLSPPAWATIIQPGVSVEDYFVRKGQTLEHPQLPCLITIGGVRGSSRRSRQRALDTGHQCWKFGELHEDYLPLEFITYEPDECPEPNSSSASERPVHAPIPDQEPAHTPEGPGEIEENKNEDVLRITIPRTLCLKSITIIFSILSLCFVIGACEPAREIPNLSLCLVILPRINYFPSDMPKRPTTQSQRDIKKARESAYISTFGKPQSVADQEEMDRLVASCEDIPRPDNDKIWKENSHGPQGTSNQDIEEDLSNTILPIATQIENENLINGQQQQKQPIDNQQLQQQVMTTVTKPSVQYQLAPVTTVLAQQQNTSISSGQNSGGESEGKSSCKGISKDPIKTETTAQERLTEVLLACVQKLSGISAMAVPPPAHSVSKGGEGSQNIPFSQVCGTSSSAIVPHGTPPINKPPVPVIPLANLRAEEPDRDGRRNHDPRQRAPYARGAPAEAGRRPFRSAPQIRGLVEHHLRGLRNRADQLANAAATALNEVEEENREGRAEEYTQDILAIEGATARLVKSIRTAFSRLPPR</sequence>
<feature type="region of interest" description="Disordered" evidence="2">
    <location>
        <begin position="692"/>
        <end position="712"/>
    </location>
</feature>
<dbReference type="PANTHER" id="PTHR22954">
    <property type="entry name" value="RETROVIRAL PROTEASE-RELATED"/>
    <property type="match status" value="1"/>
</dbReference>
<evidence type="ECO:0000313" key="4">
    <source>
        <dbReference type="WBParaSite" id="MhA1_Contig1686.frz3.gene8"/>
    </source>
</evidence>
<feature type="compositionally biased region" description="Basic and acidic residues" evidence="2">
    <location>
        <begin position="1"/>
        <end position="15"/>
    </location>
</feature>
<feature type="compositionally biased region" description="Basic and acidic residues" evidence="2">
    <location>
        <begin position="692"/>
        <end position="701"/>
    </location>
</feature>
<dbReference type="WBParaSite" id="MhA1_Contig1686.frz3.gene8">
    <property type="protein sequence ID" value="MhA1_Contig1686.frz3.gene8"/>
    <property type="gene ID" value="MhA1_Contig1686.frz3.gene8"/>
</dbReference>
<reference evidence="4" key="1">
    <citation type="submission" date="2016-11" db="UniProtKB">
        <authorList>
            <consortium name="WormBaseParasite"/>
        </authorList>
    </citation>
    <scope>IDENTIFICATION</scope>
</reference>
<feature type="region of interest" description="Disordered" evidence="2">
    <location>
        <begin position="1"/>
        <end position="23"/>
    </location>
</feature>
<feature type="region of interest" description="Disordered" evidence="2">
    <location>
        <begin position="60"/>
        <end position="89"/>
    </location>
</feature>
<feature type="region of interest" description="Disordered" evidence="2">
    <location>
        <begin position="886"/>
        <end position="922"/>
    </location>
</feature>
<feature type="coiled-coil region" evidence="1">
    <location>
        <begin position="932"/>
        <end position="963"/>
    </location>
</feature>
<feature type="region of interest" description="Disordered" evidence="2">
    <location>
        <begin position="545"/>
        <end position="581"/>
    </location>
</feature>
<dbReference type="Proteomes" id="UP000095281">
    <property type="component" value="Unplaced"/>
</dbReference>
<evidence type="ECO:0000313" key="3">
    <source>
        <dbReference type="Proteomes" id="UP000095281"/>
    </source>
</evidence>
<organism evidence="3 4">
    <name type="scientific">Meloidogyne hapla</name>
    <name type="common">Root-knot nematode worm</name>
    <dbReference type="NCBI Taxonomy" id="6305"/>
    <lineage>
        <taxon>Eukaryota</taxon>
        <taxon>Metazoa</taxon>
        <taxon>Ecdysozoa</taxon>
        <taxon>Nematoda</taxon>
        <taxon>Chromadorea</taxon>
        <taxon>Rhabditida</taxon>
        <taxon>Tylenchina</taxon>
        <taxon>Tylenchomorpha</taxon>
        <taxon>Tylenchoidea</taxon>
        <taxon>Meloidogynidae</taxon>
        <taxon>Meloidogyninae</taxon>
        <taxon>Meloidogyne</taxon>
    </lineage>
</organism>
<protein>
    <submittedName>
        <fullName evidence="4">Integrase catalytic domain-containing protein</fullName>
    </submittedName>
</protein>
<feature type="compositionally biased region" description="Basic and acidic residues" evidence="2">
    <location>
        <begin position="60"/>
        <end position="86"/>
    </location>
</feature>
<dbReference type="InterPro" id="IPR005312">
    <property type="entry name" value="DUF1759"/>
</dbReference>
<feature type="compositionally biased region" description="Low complexity" evidence="2">
    <location>
        <begin position="902"/>
        <end position="912"/>
    </location>
</feature>
<feature type="compositionally biased region" description="Basic and acidic residues" evidence="2">
    <location>
        <begin position="886"/>
        <end position="901"/>
    </location>
</feature>